<dbReference type="GO" id="GO:0005886">
    <property type="term" value="C:plasma membrane"/>
    <property type="evidence" value="ECO:0007669"/>
    <property type="project" value="TreeGrafter"/>
</dbReference>
<keyword evidence="1" id="KW-0813">Transport</keyword>
<dbReference type="GO" id="GO:0005524">
    <property type="term" value="F:ATP binding"/>
    <property type="evidence" value="ECO:0007669"/>
    <property type="project" value="UniProtKB-KW"/>
</dbReference>
<proteinExistence type="predicted"/>
<dbReference type="Pfam" id="PF00005">
    <property type="entry name" value="ABC_tran"/>
    <property type="match status" value="1"/>
</dbReference>
<dbReference type="GO" id="GO:0098796">
    <property type="term" value="C:membrane protein complex"/>
    <property type="evidence" value="ECO:0007669"/>
    <property type="project" value="UniProtKB-ARBA"/>
</dbReference>
<dbReference type="PROSITE" id="PS50893">
    <property type="entry name" value="ABC_TRANSPORTER_2"/>
    <property type="match status" value="1"/>
</dbReference>
<evidence type="ECO:0000256" key="1">
    <source>
        <dbReference type="ARBA" id="ARBA00022448"/>
    </source>
</evidence>
<dbReference type="Proteomes" id="UP000000719">
    <property type="component" value="Chromosome"/>
</dbReference>
<evidence type="ECO:0000259" key="5">
    <source>
        <dbReference type="PROSITE" id="PS50893"/>
    </source>
</evidence>
<dbReference type="eggNOG" id="COG1136">
    <property type="taxonomic scope" value="Bacteria"/>
</dbReference>
<dbReference type="InterPro" id="IPR017871">
    <property type="entry name" value="ABC_transporter-like_CS"/>
</dbReference>
<evidence type="ECO:0000256" key="4">
    <source>
        <dbReference type="SAM" id="MobiDB-lite"/>
    </source>
</evidence>
<dbReference type="HOGENOM" id="CLU_000604_1_22_9"/>
<gene>
    <name evidence="6" type="ordered locus">Hore_02550</name>
</gene>
<dbReference type="InterPro" id="IPR015854">
    <property type="entry name" value="ABC_transpr_LolD-like"/>
</dbReference>
<evidence type="ECO:0000313" key="6">
    <source>
        <dbReference type="EMBL" id="ACL69016.1"/>
    </source>
</evidence>
<sequence>MLLKEKKINKGGVQDGGEIKLSIIKVSNLSKIYGEGEVAVKALKEVSFEVDEGEFVAVMGPSGSGKSTLMNILGCLDTPTSGEYYLDGVNVSSMSEKELAKIRNLKVGFIFQTFNLLPRFSALRNVEQPMIYKGVPRQKRLKIARKALESVGLGDRLHHKPSELSGGQCQRVAIARSLVNDPQIILADEPTGNLDSKSEEDILEILNGLNEKGITIVMVTHDRVVASHAHRIVHFKDGEIIREDKTQNGINRETATRSWRDRDEIT</sequence>
<dbReference type="InterPro" id="IPR017911">
    <property type="entry name" value="MacB-like_ATP-bd"/>
</dbReference>
<keyword evidence="3" id="KW-0067">ATP-binding</keyword>
<dbReference type="PROSITE" id="PS00211">
    <property type="entry name" value="ABC_TRANSPORTER_1"/>
    <property type="match status" value="1"/>
</dbReference>
<protein>
    <submittedName>
        <fullName evidence="6">ABC transporter related</fullName>
    </submittedName>
</protein>
<dbReference type="InterPro" id="IPR003593">
    <property type="entry name" value="AAA+_ATPase"/>
</dbReference>
<dbReference type="CDD" id="cd03255">
    <property type="entry name" value="ABC_MJ0796_LolCDE_FtsE"/>
    <property type="match status" value="1"/>
</dbReference>
<keyword evidence="7" id="KW-1185">Reference proteome</keyword>
<feature type="region of interest" description="Disordered" evidence="4">
    <location>
        <begin position="246"/>
        <end position="266"/>
    </location>
</feature>
<dbReference type="GO" id="GO:0016887">
    <property type="term" value="F:ATP hydrolysis activity"/>
    <property type="evidence" value="ECO:0007669"/>
    <property type="project" value="InterPro"/>
</dbReference>
<evidence type="ECO:0000256" key="2">
    <source>
        <dbReference type="ARBA" id="ARBA00022741"/>
    </source>
</evidence>
<dbReference type="PANTHER" id="PTHR24220">
    <property type="entry name" value="IMPORT ATP-BINDING PROTEIN"/>
    <property type="match status" value="1"/>
</dbReference>
<dbReference type="InterPro" id="IPR003439">
    <property type="entry name" value="ABC_transporter-like_ATP-bd"/>
</dbReference>
<dbReference type="EMBL" id="CP001098">
    <property type="protein sequence ID" value="ACL69016.1"/>
    <property type="molecule type" value="Genomic_DNA"/>
</dbReference>
<dbReference type="STRING" id="373903.Hore_02550"/>
<feature type="domain" description="ABC transporter" evidence="5">
    <location>
        <begin position="24"/>
        <end position="262"/>
    </location>
</feature>
<dbReference type="PANTHER" id="PTHR24220:SF86">
    <property type="entry name" value="ABC TRANSPORTER ABCH.1"/>
    <property type="match status" value="1"/>
</dbReference>
<evidence type="ECO:0000256" key="3">
    <source>
        <dbReference type="ARBA" id="ARBA00022840"/>
    </source>
</evidence>
<keyword evidence="2" id="KW-0547">Nucleotide-binding</keyword>
<dbReference type="InterPro" id="IPR027417">
    <property type="entry name" value="P-loop_NTPase"/>
</dbReference>
<dbReference type="KEGG" id="hor:Hore_02550"/>
<feature type="compositionally biased region" description="Basic and acidic residues" evidence="4">
    <location>
        <begin position="254"/>
        <end position="266"/>
    </location>
</feature>
<dbReference type="AlphaFoldDB" id="B8D147"/>
<dbReference type="SMART" id="SM00382">
    <property type="entry name" value="AAA"/>
    <property type="match status" value="1"/>
</dbReference>
<name>B8D147_HALOH</name>
<dbReference type="FunFam" id="3.40.50.300:FF:000032">
    <property type="entry name" value="Export ABC transporter ATP-binding protein"/>
    <property type="match status" value="1"/>
</dbReference>
<dbReference type="GO" id="GO:0022857">
    <property type="term" value="F:transmembrane transporter activity"/>
    <property type="evidence" value="ECO:0007669"/>
    <property type="project" value="UniProtKB-ARBA"/>
</dbReference>
<dbReference type="Gene3D" id="3.40.50.300">
    <property type="entry name" value="P-loop containing nucleotide triphosphate hydrolases"/>
    <property type="match status" value="1"/>
</dbReference>
<dbReference type="SUPFAM" id="SSF52540">
    <property type="entry name" value="P-loop containing nucleoside triphosphate hydrolases"/>
    <property type="match status" value="1"/>
</dbReference>
<accession>B8D147</accession>
<evidence type="ECO:0000313" key="7">
    <source>
        <dbReference type="Proteomes" id="UP000000719"/>
    </source>
</evidence>
<reference evidence="6 7" key="1">
    <citation type="journal article" date="2009" name="PLoS ONE">
        <title>Genome analysis of the anaerobic thermohalophilic bacterium Halothermothrix orenii.</title>
        <authorList>
            <person name="Mavromatis K."/>
            <person name="Ivanova N."/>
            <person name="Anderson I."/>
            <person name="Lykidis A."/>
            <person name="Hooper S.D."/>
            <person name="Sun H."/>
            <person name="Kunin V."/>
            <person name="Lapidus A."/>
            <person name="Hugenholtz P."/>
            <person name="Patel B."/>
            <person name="Kyrpides N.C."/>
        </authorList>
    </citation>
    <scope>NUCLEOTIDE SEQUENCE [LARGE SCALE GENOMIC DNA]</scope>
    <source>
        <strain evidence="7">H 168 / OCM 544 / DSM 9562</strain>
    </source>
</reference>
<organism evidence="6 7">
    <name type="scientific">Halothermothrix orenii (strain H 168 / OCM 544 / DSM 9562)</name>
    <dbReference type="NCBI Taxonomy" id="373903"/>
    <lineage>
        <taxon>Bacteria</taxon>
        <taxon>Bacillati</taxon>
        <taxon>Bacillota</taxon>
        <taxon>Clostridia</taxon>
        <taxon>Halanaerobiales</taxon>
        <taxon>Halothermotrichaceae</taxon>
        <taxon>Halothermothrix</taxon>
    </lineage>
</organism>